<protein>
    <recommendedName>
        <fullName evidence="5">Lipoprotein</fullName>
    </recommendedName>
</protein>
<dbReference type="PROSITE" id="PS51257">
    <property type="entry name" value="PROKAR_LIPOPROTEIN"/>
    <property type="match status" value="1"/>
</dbReference>
<proteinExistence type="predicted"/>
<feature type="compositionally biased region" description="Low complexity" evidence="1">
    <location>
        <begin position="22"/>
        <end position="47"/>
    </location>
</feature>
<evidence type="ECO:0000313" key="4">
    <source>
        <dbReference type="Proteomes" id="UP000198949"/>
    </source>
</evidence>
<evidence type="ECO:0008006" key="5">
    <source>
        <dbReference type="Google" id="ProtNLM"/>
    </source>
</evidence>
<gene>
    <name evidence="3" type="ORF">SAMN05216270_106260</name>
</gene>
<sequence length="230" mass="24288">MSVRSPSILALSLLLALAGCSGSDGGETASDAATTDESASTSEPEPTYSQYEDYPGEELLYTDGRESYRLLVKPVETAWLTELAGRPAQTGSHYLAVYVVMTGEAADRGVEEAYLNALSLALRFGSGEDCNRDTLGGRDESMEEICHDNATLVTYPADVPYEDWGTYGWEESTLGGIPLDAGETAAGVVAFTVPDTFEATGGIEFCGGGETVLMEYDNCVAVSAPTGERA</sequence>
<dbReference type="RefSeq" id="WP_091034803.1">
    <property type="nucleotide sequence ID" value="NZ_FNAD01000006.1"/>
</dbReference>
<dbReference type="Proteomes" id="UP000198949">
    <property type="component" value="Unassembled WGS sequence"/>
</dbReference>
<name>A0A1G6WXN1_9ACTN</name>
<keyword evidence="4" id="KW-1185">Reference proteome</keyword>
<dbReference type="EMBL" id="FNAD01000006">
    <property type="protein sequence ID" value="SDD70564.1"/>
    <property type="molecule type" value="Genomic_DNA"/>
</dbReference>
<feature type="chain" id="PRO_5038960146" description="Lipoprotein" evidence="2">
    <location>
        <begin position="26"/>
        <end position="230"/>
    </location>
</feature>
<dbReference type="OrthoDB" id="4317673at2"/>
<dbReference type="AlphaFoldDB" id="A0A1G6WXN1"/>
<reference evidence="4" key="1">
    <citation type="submission" date="2016-10" db="EMBL/GenBank/DDBJ databases">
        <authorList>
            <person name="Varghese N."/>
            <person name="Submissions S."/>
        </authorList>
    </citation>
    <scope>NUCLEOTIDE SEQUENCE [LARGE SCALE GENOMIC DNA]</scope>
    <source>
        <strain evidence="4">CGMCC 4.3516</strain>
    </source>
</reference>
<accession>A0A1G6WXN1</accession>
<dbReference type="STRING" id="58114.SAMN05216270_106260"/>
<keyword evidence="2" id="KW-0732">Signal</keyword>
<evidence type="ECO:0000256" key="1">
    <source>
        <dbReference type="SAM" id="MobiDB-lite"/>
    </source>
</evidence>
<feature type="region of interest" description="Disordered" evidence="1">
    <location>
        <begin position="22"/>
        <end position="51"/>
    </location>
</feature>
<evidence type="ECO:0000313" key="3">
    <source>
        <dbReference type="EMBL" id="SDD70564.1"/>
    </source>
</evidence>
<evidence type="ECO:0000256" key="2">
    <source>
        <dbReference type="SAM" id="SignalP"/>
    </source>
</evidence>
<organism evidence="3 4">
    <name type="scientific">Glycomyces harbinensis</name>
    <dbReference type="NCBI Taxonomy" id="58114"/>
    <lineage>
        <taxon>Bacteria</taxon>
        <taxon>Bacillati</taxon>
        <taxon>Actinomycetota</taxon>
        <taxon>Actinomycetes</taxon>
        <taxon>Glycomycetales</taxon>
        <taxon>Glycomycetaceae</taxon>
        <taxon>Glycomyces</taxon>
    </lineage>
</organism>
<feature type="signal peptide" evidence="2">
    <location>
        <begin position="1"/>
        <end position="25"/>
    </location>
</feature>